<evidence type="ECO:0000256" key="1">
    <source>
        <dbReference type="SAM" id="Phobius"/>
    </source>
</evidence>
<dbReference type="EMBL" id="MN738953">
    <property type="protein sequence ID" value="QHT32885.1"/>
    <property type="molecule type" value="Genomic_DNA"/>
</dbReference>
<sequence>MRLVFATVVFHILCIITFTIIYNYLSYSSFSNFEKNRPQNILDWISLSVTIQSGVGYSEHYPSSNAAKCCTIVQQSLLIFVNVFMIYFIVILDKERNIISRLF</sequence>
<evidence type="ECO:0000313" key="2">
    <source>
        <dbReference type="EMBL" id="QHT32885.1"/>
    </source>
</evidence>
<accession>A0A6C0F0C7</accession>
<keyword evidence="1" id="KW-1133">Transmembrane helix</keyword>
<protein>
    <recommendedName>
        <fullName evidence="3">Potassium channel domain-containing protein</fullName>
    </recommendedName>
</protein>
<proteinExistence type="predicted"/>
<feature type="transmembrane region" description="Helical" evidence="1">
    <location>
        <begin position="5"/>
        <end position="25"/>
    </location>
</feature>
<dbReference type="Gene3D" id="1.10.287.70">
    <property type="match status" value="1"/>
</dbReference>
<keyword evidence="1" id="KW-0472">Membrane</keyword>
<dbReference type="AlphaFoldDB" id="A0A6C0F0C7"/>
<organism evidence="2">
    <name type="scientific">viral metagenome</name>
    <dbReference type="NCBI Taxonomy" id="1070528"/>
    <lineage>
        <taxon>unclassified sequences</taxon>
        <taxon>metagenomes</taxon>
        <taxon>organismal metagenomes</taxon>
    </lineage>
</organism>
<reference evidence="2" key="1">
    <citation type="journal article" date="2020" name="Nature">
        <title>Giant virus diversity and host interactions through global metagenomics.</title>
        <authorList>
            <person name="Schulz F."/>
            <person name="Roux S."/>
            <person name="Paez-Espino D."/>
            <person name="Jungbluth S."/>
            <person name="Walsh D.A."/>
            <person name="Denef V.J."/>
            <person name="McMahon K.D."/>
            <person name="Konstantinidis K.T."/>
            <person name="Eloe-Fadrosh E.A."/>
            <person name="Kyrpides N.C."/>
            <person name="Woyke T."/>
        </authorList>
    </citation>
    <scope>NUCLEOTIDE SEQUENCE</scope>
    <source>
        <strain evidence="2">GVMAG-M-3300009161-30</strain>
    </source>
</reference>
<name>A0A6C0F0C7_9ZZZZ</name>
<feature type="transmembrane region" description="Helical" evidence="1">
    <location>
        <begin position="72"/>
        <end position="92"/>
    </location>
</feature>
<dbReference type="SUPFAM" id="SSF81324">
    <property type="entry name" value="Voltage-gated potassium channels"/>
    <property type="match status" value="1"/>
</dbReference>
<evidence type="ECO:0008006" key="3">
    <source>
        <dbReference type="Google" id="ProtNLM"/>
    </source>
</evidence>
<keyword evidence="1" id="KW-0812">Transmembrane</keyword>